<keyword evidence="2" id="KW-1185">Reference proteome</keyword>
<dbReference type="Proteomes" id="UP000886818">
    <property type="component" value="Chromosome"/>
</dbReference>
<protein>
    <submittedName>
        <fullName evidence="1">Uncharacterized protein</fullName>
    </submittedName>
</protein>
<gene>
    <name evidence="1" type="ORF">KVH43_07360</name>
</gene>
<accession>A0ABX8R9S8</accession>
<name>A0ABX8R9S8_9CLOT</name>
<sequence length="73" mass="8445">MSKNKKHEKSRKNKDLDYSFNDESFLERLSQENIMPDGMISEIDETDLINLFLAEKSAIQPFISKVDPKDLAP</sequence>
<evidence type="ECO:0000313" key="1">
    <source>
        <dbReference type="EMBL" id="QXM05214.1"/>
    </source>
</evidence>
<reference evidence="1" key="1">
    <citation type="submission" date="2021-07" db="EMBL/GenBank/DDBJ databases">
        <title>Complete genome sequence of Crassaminicella sp. 143-21, isolated from a deep-sea hydrothermal vent.</title>
        <authorList>
            <person name="Li X."/>
        </authorList>
    </citation>
    <scope>NUCLEOTIDE SEQUENCE</scope>
    <source>
        <strain evidence="1">143-21</strain>
    </source>
</reference>
<dbReference type="EMBL" id="CP078093">
    <property type="protein sequence ID" value="QXM05214.1"/>
    <property type="molecule type" value="Genomic_DNA"/>
</dbReference>
<dbReference type="RefSeq" id="WP_218281914.1">
    <property type="nucleotide sequence ID" value="NZ_CP078093.1"/>
</dbReference>
<organism evidence="1 2">
    <name type="scientific">Crassaminicella indica</name>
    <dbReference type="NCBI Taxonomy" id="2855394"/>
    <lineage>
        <taxon>Bacteria</taxon>
        <taxon>Bacillati</taxon>
        <taxon>Bacillota</taxon>
        <taxon>Clostridia</taxon>
        <taxon>Eubacteriales</taxon>
        <taxon>Clostridiaceae</taxon>
        <taxon>Crassaminicella</taxon>
    </lineage>
</organism>
<evidence type="ECO:0000313" key="2">
    <source>
        <dbReference type="Proteomes" id="UP000886818"/>
    </source>
</evidence>
<proteinExistence type="predicted"/>